<proteinExistence type="predicted"/>
<evidence type="ECO:0000313" key="2">
    <source>
        <dbReference type="Proteomes" id="UP001500968"/>
    </source>
</evidence>
<evidence type="ECO:0000313" key="1">
    <source>
        <dbReference type="EMBL" id="GAA4030457.1"/>
    </source>
</evidence>
<dbReference type="EMBL" id="BAABCR010000014">
    <property type="protein sequence ID" value="GAA4030457.1"/>
    <property type="molecule type" value="Genomic_DNA"/>
</dbReference>
<dbReference type="InterPro" id="IPR036583">
    <property type="entry name" value="23S_rRNA_IVS_sf"/>
</dbReference>
<dbReference type="PANTHER" id="PTHR38471:SF2">
    <property type="entry name" value="FOUR HELIX BUNDLE PROTEIN"/>
    <property type="match status" value="1"/>
</dbReference>
<keyword evidence="2" id="KW-1185">Reference proteome</keyword>
<dbReference type="Proteomes" id="UP001500968">
    <property type="component" value="Unassembled WGS sequence"/>
</dbReference>
<protein>
    <submittedName>
        <fullName evidence="1">Four helix bundle protein</fullName>
    </submittedName>
</protein>
<dbReference type="Gene3D" id="1.20.1440.60">
    <property type="entry name" value="23S rRNA-intervening sequence"/>
    <property type="match status" value="1"/>
</dbReference>
<reference evidence="2" key="1">
    <citation type="journal article" date="2019" name="Int. J. Syst. Evol. Microbiol.">
        <title>The Global Catalogue of Microorganisms (GCM) 10K type strain sequencing project: providing services to taxonomists for standard genome sequencing and annotation.</title>
        <authorList>
            <consortium name="The Broad Institute Genomics Platform"/>
            <consortium name="The Broad Institute Genome Sequencing Center for Infectious Disease"/>
            <person name="Wu L."/>
            <person name="Ma J."/>
        </authorList>
    </citation>
    <scope>NUCLEOTIDE SEQUENCE [LARGE SCALE GENOMIC DNA]</scope>
    <source>
        <strain evidence="2">JCM 17064</strain>
    </source>
</reference>
<organism evidence="1 2">
    <name type="scientific">Flavobacterium cheonhonense</name>
    <dbReference type="NCBI Taxonomy" id="706185"/>
    <lineage>
        <taxon>Bacteria</taxon>
        <taxon>Pseudomonadati</taxon>
        <taxon>Bacteroidota</taxon>
        <taxon>Flavobacteriia</taxon>
        <taxon>Flavobacteriales</taxon>
        <taxon>Flavobacteriaceae</taxon>
        <taxon>Flavobacterium</taxon>
    </lineage>
</organism>
<dbReference type="PANTHER" id="PTHR38471">
    <property type="entry name" value="FOUR HELIX BUNDLE PROTEIN"/>
    <property type="match status" value="1"/>
</dbReference>
<dbReference type="InterPro" id="IPR012657">
    <property type="entry name" value="23S_rRNA-intervening_sequence"/>
</dbReference>
<gene>
    <name evidence="1" type="ORF">GCM10022386_12970</name>
</gene>
<comment type="caution">
    <text evidence="1">The sequence shown here is derived from an EMBL/GenBank/DDBJ whole genome shotgun (WGS) entry which is preliminary data.</text>
</comment>
<dbReference type="NCBIfam" id="TIGR02436">
    <property type="entry name" value="four helix bundle protein"/>
    <property type="match status" value="1"/>
</dbReference>
<sequence length="131" mass="15549">MAEFFLFLCNKKLKNMKAFRDLLIWQKAMNLVTNTYQITQKFPKEELFGLTSQIRRSAISLPSNIAEGYGRDSNKEYLRFIKIVIGSLFEFQTQIEIAKNINYLNENEFKNLYEETRELEAMIISFSKRLK</sequence>
<dbReference type="SUPFAM" id="SSF158446">
    <property type="entry name" value="IVS-encoded protein-like"/>
    <property type="match status" value="1"/>
</dbReference>
<dbReference type="CDD" id="cd16377">
    <property type="entry name" value="23S_rRNA_IVP_like"/>
    <property type="match status" value="1"/>
</dbReference>
<accession>A0ABP7TS39</accession>
<name>A0ABP7TS39_9FLAO</name>
<dbReference type="Pfam" id="PF05635">
    <property type="entry name" value="23S_rRNA_IVP"/>
    <property type="match status" value="1"/>
</dbReference>
<dbReference type="NCBIfam" id="NF008911">
    <property type="entry name" value="PRK12275.1-2"/>
    <property type="match status" value="1"/>
</dbReference>